<dbReference type="EMBL" id="JAGFBR010000008">
    <property type="protein sequence ID" value="KAH0463575.1"/>
    <property type="molecule type" value="Genomic_DNA"/>
</dbReference>
<evidence type="ECO:0000313" key="2">
    <source>
        <dbReference type="Proteomes" id="UP000775213"/>
    </source>
</evidence>
<evidence type="ECO:0000313" key="1">
    <source>
        <dbReference type="EMBL" id="KAH0463575.1"/>
    </source>
</evidence>
<gene>
    <name evidence="1" type="ORF">IEQ34_008157</name>
</gene>
<reference evidence="1 2" key="1">
    <citation type="journal article" date="2021" name="Hortic Res">
        <title>Chromosome-scale assembly of the Dendrobium chrysotoxum genome enhances the understanding of orchid evolution.</title>
        <authorList>
            <person name="Zhang Y."/>
            <person name="Zhang G.Q."/>
            <person name="Zhang D."/>
            <person name="Liu X.D."/>
            <person name="Xu X.Y."/>
            <person name="Sun W.H."/>
            <person name="Yu X."/>
            <person name="Zhu X."/>
            <person name="Wang Z.W."/>
            <person name="Zhao X."/>
            <person name="Zhong W.Y."/>
            <person name="Chen H."/>
            <person name="Yin W.L."/>
            <person name="Huang T."/>
            <person name="Niu S.C."/>
            <person name="Liu Z.J."/>
        </authorList>
    </citation>
    <scope>NUCLEOTIDE SEQUENCE [LARGE SCALE GENOMIC DNA]</scope>
    <source>
        <strain evidence="1">Lindl</strain>
    </source>
</reference>
<protein>
    <submittedName>
        <fullName evidence="1">Uncharacterized protein</fullName>
    </submittedName>
</protein>
<sequence>MDEDFTRDFLKGIHLVQSKAKAFEDPSLDLDVAEIESKLRKAFSSDGESMVLMSLLQQGFAHQGEKRKMFDIPDLRTDSWTSESWSKRLSGGDYYVCWPLK</sequence>
<comment type="caution">
    <text evidence="1">The sequence shown here is derived from an EMBL/GenBank/DDBJ whole genome shotgun (WGS) entry which is preliminary data.</text>
</comment>
<accession>A0AAV7GNY0</accession>
<keyword evidence="2" id="KW-1185">Reference proteome</keyword>
<dbReference type="AlphaFoldDB" id="A0AAV7GNY0"/>
<proteinExistence type="predicted"/>
<dbReference type="Proteomes" id="UP000775213">
    <property type="component" value="Unassembled WGS sequence"/>
</dbReference>
<name>A0AAV7GNY0_DENCH</name>
<organism evidence="1 2">
    <name type="scientific">Dendrobium chrysotoxum</name>
    <name type="common">Orchid</name>
    <dbReference type="NCBI Taxonomy" id="161865"/>
    <lineage>
        <taxon>Eukaryota</taxon>
        <taxon>Viridiplantae</taxon>
        <taxon>Streptophyta</taxon>
        <taxon>Embryophyta</taxon>
        <taxon>Tracheophyta</taxon>
        <taxon>Spermatophyta</taxon>
        <taxon>Magnoliopsida</taxon>
        <taxon>Liliopsida</taxon>
        <taxon>Asparagales</taxon>
        <taxon>Orchidaceae</taxon>
        <taxon>Epidendroideae</taxon>
        <taxon>Malaxideae</taxon>
        <taxon>Dendrobiinae</taxon>
        <taxon>Dendrobium</taxon>
    </lineage>
</organism>